<dbReference type="EMBL" id="MW822144">
    <property type="protein sequence ID" value="QWT29839.1"/>
    <property type="molecule type" value="Genomic_DNA"/>
</dbReference>
<evidence type="ECO:0000313" key="1">
    <source>
        <dbReference type="EMBL" id="QWT29839.1"/>
    </source>
</evidence>
<name>A0A8F2IWA9_9CAUD</name>
<proteinExistence type="predicted"/>
<dbReference type="KEGG" id="vg:77931530"/>
<protein>
    <submittedName>
        <fullName evidence="1">Uncharacterized protein</fullName>
    </submittedName>
</protein>
<reference evidence="1" key="1">
    <citation type="submission" date="2021-03" db="EMBL/GenBank/DDBJ databases">
        <authorList>
            <person name="Alqahtani R."/>
            <person name="Behailu E."/>
            <person name="Cappabianca D.W."/>
            <person name="Csanadi-Schwartz K.M."/>
            <person name="Dalal A.S."/>
            <person name="Fahim M.S."/>
            <person name="Franklin J.M."/>
            <person name="Gluckman M.H."/>
            <person name="Levine C.J."/>
            <person name="Martin N."/>
            <person name="Milza N."/>
            <person name="Najmabadi R."/>
            <person name="Newman A.M."/>
            <person name="Pajunar M."/>
            <person name="Qalawee I."/>
            <person name="Rizvi A."/>
            <person name="Samuel A."/>
            <person name="Smith A."/>
            <person name="Swann F.E."/>
            <person name="Sweeney P."/>
            <person name="Torres N.R."/>
            <person name="Ventrone L."/>
            <person name="Ventura L."/>
            <person name="Wroe M."/>
            <person name="Acquaye N.A."/>
            <person name="Agnes T.J."/>
            <person name="Ahmed A."/>
            <person name="Ahmed S."/>
            <person name="Amodu B.A."/>
            <person name="Arefeayne N.F."/>
            <person name="Asamoah-Frimpong E.A."/>
            <person name="Attaran A."/>
            <person name="Barragan J.M."/>
            <person name="Baumgarten L.N."/>
            <person name="Berhane B."/>
            <person name="Beyene A."/>
            <person name="Bhattarai B."/>
            <person name="Biondokin D.V."/>
            <person name="Boone B.K."/>
            <person name="Burney S.Z."/>
            <person name="Cayanan J.-R.T."/>
            <person name="Cesta G."/>
            <person name="Chang J."/>
            <person name="Chavez J."/>
            <person name="Chorbajian C."/>
            <person name="Christian S."/>
            <person name="Corns J.R."/>
            <person name="Corns N.R."/>
            <person name="Cowan J.T."/>
            <person name="Coyne C."/>
            <person name="Dadzie B."/>
            <person name="Datu D.-L.V."/>
            <person name="Deng B.C."/>
            <person name="Der L."/>
            <person name="Dickerson K."/>
            <person name="Dozier E."/>
            <person name="Egbunine A.O."/>
            <person name="Farooq M."/>
            <person name="Fonge A.E."/>
            <person name="Ghomsi-Nono M.P."/>
            <person name="Giampietro H."/>
            <person name="Gunnison R.P."/>
            <person name="Han S.H."/>
            <person name="Hennigan A.J."/>
            <person name="Hong A.N."/>
            <person name="Ijomor E.C."/>
            <person name="Jalali A."/>
            <person name="Jamil T.Z."/>
            <person name="Jenkins C.R."/>
            <person name="Joseph M.A."/>
            <person name="Jowanowitch O.J."/>
            <person name="Kang D."/>
            <person name="Khan A."/>
            <person name="Khan Z.K."/>
            <person name="Kiewe T."/>
            <person name="Kjerulf A.B."/>
            <person name="Kolosey V."/>
            <person name="Kurup M."/>
            <person name="Lee V.H."/>
            <person name="Llontop-Maldonado V."/>
            <person name="Long P."/>
            <person name="Lu N."/>
            <person name="Majekodunmi A."/>
            <person name="Malik H.W."/>
            <person name="Marcellino S.C."/>
            <person name="Martinez L.A."/>
            <person name="Meher F.N."/>
            <person name="Michelin M.A."/>
            <person name="Mitchell K.G."/>
            <person name="Mullens W.J."/>
            <person name="Nwakama C."/>
            <person name="Nwosu F.T."/>
            <person name="Oboh E.C."/>
            <person name="Odujinrin O."/>
            <person name="Ogunsan O."/>
            <person name="O'Neill K."/>
            <person name="Oxlaj J.A."/>
            <person name="Patel A.K."/>
            <person name="Patel B.R."/>
            <person name="Pham Q."/>
            <person name="Porter J."/>
            <person name="Portes J."/>
            <person name="Prokopenko A."/>
            <person name="Quraishi M."/>
            <person name="Qureshi M.-A."/>
            <person name="Rivera A."/>
            <person name="Rubalsky V."/>
            <person name="Saikali Y."/>
            <person name="Saqaf K."/>
            <person name="Saroya S.R."/>
            <person name="Seas A."/>
            <person name="Shadrick R.E."/>
            <person name="Sharda N."/>
            <person name="Sigindere M.T."/>
            <person name="Simbi V.G."/>
            <person name="Thuzar C."/>
            <person name="Tran K."/>
            <person name="Tran V.D."/>
            <person name="Trang W."/>
            <person name="Vaishnav N."/>
            <person name="Vuong K."/>
            <person name="Walker C."/>
            <person name="Wallace S.A."/>
            <person name="Warfield J.C."/>
            <person name="Wikina T."/>
            <person name="Wobbeking F.T."/>
            <person name="Worrent L.D."/>
            <person name="Yan T."/>
            <person name="Zehra A."/>
            <person name="Avazpour P."/>
            <person name="Kim F.M."/>
            <person name="Mason K."/>
            <person name="Nguyen D.A."/>
            <person name="Pettit S.M."/>
            <person name="Zhou O.J."/>
            <person name="Brissett D.L."/>
            <person name="Gualtieri C."/>
            <person name="Hufford T.M."/>
            <person name="Ko J.M."/>
            <person name="Novak J.K."/>
            <person name="Smith Z.M."/>
            <person name="Mayer-Bacon C."/>
            <person name="Erill I."/>
            <person name="Caruso S.M."/>
            <person name="Garlena R.A."/>
            <person name="Russell D.A."/>
            <person name="Pope W.H."/>
            <person name="Jacobs-Sera D."/>
            <person name="Hatfull G.F."/>
        </authorList>
    </citation>
    <scope>NUCLEOTIDE SEQUENCE</scope>
</reference>
<sequence>MKCTRPQCGKVRYTAETTAQLACVKAALDGDASLSWYYSQACGCWHLTSTANKGNTGKRVKWVEGFSENAGRAAA</sequence>
<dbReference type="RefSeq" id="YP_010655664.1">
    <property type="nucleotide sequence ID" value="NC_070830.1"/>
</dbReference>
<accession>A0A8F2IWA9</accession>
<evidence type="ECO:0000313" key="2">
    <source>
        <dbReference type="Proteomes" id="UP000683386"/>
    </source>
</evidence>
<dbReference type="GeneID" id="77931530"/>
<gene>
    <name evidence="1" type="primary">58</name>
    <name evidence="1" type="ORF">SEA_KIMJONGPHILL_58</name>
</gene>
<keyword evidence="2" id="KW-1185">Reference proteome</keyword>
<dbReference type="Proteomes" id="UP000683386">
    <property type="component" value="Segment"/>
</dbReference>
<organism evidence="1 2">
    <name type="scientific">Streptomyces phage KimJongPhill</name>
    <dbReference type="NCBI Taxonomy" id="2848886"/>
    <lineage>
        <taxon>Viruses</taxon>
        <taxon>Duplodnaviria</taxon>
        <taxon>Heunggongvirae</taxon>
        <taxon>Uroviricota</taxon>
        <taxon>Caudoviricetes</taxon>
        <taxon>Zukovirus</taxon>
        <taxon>Zukovirus phill</taxon>
    </lineage>
</organism>